<protein>
    <recommendedName>
        <fullName evidence="3">DUF4432 family protein</fullName>
    </recommendedName>
</protein>
<proteinExistence type="predicted"/>
<dbReference type="Proteomes" id="UP000585507">
    <property type="component" value="Unassembled WGS sequence"/>
</dbReference>
<reference evidence="1 2" key="1">
    <citation type="submission" date="2020-08" db="EMBL/GenBank/DDBJ databases">
        <title>Genomic Encyclopedia of Type Strains, Phase IV (KMG-V): Genome sequencing to study the core and pangenomes of soil and plant-associated prokaryotes.</title>
        <authorList>
            <person name="Whitman W."/>
        </authorList>
    </citation>
    <scope>NUCLEOTIDE SEQUENCE [LARGE SCALE GENOMIC DNA]</scope>
    <source>
        <strain evidence="1 2">SEMIA 4084</strain>
    </source>
</reference>
<dbReference type="AlphaFoldDB" id="A0A7W8X6X6"/>
<dbReference type="InterPro" id="IPR027839">
    <property type="entry name" value="DUF4432"/>
</dbReference>
<comment type="caution">
    <text evidence="1">The sequence shown here is derived from an EMBL/GenBank/DDBJ whole genome shotgun (WGS) entry which is preliminary data.</text>
</comment>
<gene>
    <name evidence="1" type="ORF">GGD55_000737</name>
</gene>
<evidence type="ECO:0000313" key="1">
    <source>
        <dbReference type="EMBL" id="MBB5534066.1"/>
    </source>
</evidence>
<dbReference type="Gene3D" id="2.70.98.10">
    <property type="match status" value="1"/>
</dbReference>
<dbReference type="RefSeq" id="WP_018326448.1">
    <property type="nucleotide sequence ID" value="NZ_JACHBK010000002.1"/>
</dbReference>
<evidence type="ECO:0000313" key="2">
    <source>
        <dbReference type="Proteomes" id="UP000585507"/>
    </source>
</evidence>
<organism evidence="1 2">
    <name type="scientific">Rhizobium giardinii</name>
    <dbReference type="NCBI Taxonomy" id="56731"/>
    <lineage>
        <taxon>Bacteria</taxon>
        <taxon>Pseudomonadati</taxon>
        <taxon>Pseudomonadota</taxon>
        <taxon>Alphaproteobacteria</taxon>
        <taxon>Hyphomicrobiales</taxon>
        <taxon>Rhizobiaceae</taxon>
        <taxon>Rhizobium/Agrobacterium group</taxon>
        <taxon>Rhizobium</taxon>
    </lineage>
</organism>
<dbReference type="GO" id="GO:0030246">
    <property type="term" value="F:carbohydrate binding"/>
    <property type="evidence" value="ECO:0007669"/>
    <property type="project" value="InterPro"/>
</dbReference>
<evidence type="ECO:0008006" key="3">
    <source>
        <dbReference type="Google" id="ProtNLM"/>
    </source>
</evidence>
<sequence>MPITMSRRDQEAEFQILLDRQSALDIGAFVVDGVDISPGAAIPSDGDRRIDQALQGFFFTCGPDHIRHPEPVEGFDDGRRFPLHGSLCGTPVRRTEMPAPGEPPGCFAETEVLLADGGTALVTRRWAISRDEAEVLLSDRVTNTGAKPFAPMLMYHMNISGSMLGEDTHIGGTMFGDERQPWRFGEGDSAHFCLPAAKTADDGWAQVSLGPFDALSGRSVIVRFSTVTLPFLQMWRCQRGTADVISIEPVSHRIAKRTDLAAAGEMPMLALGETVDYALAFQIR</sequence>
<accession>A0A7W8X6X6</accession>
<name>A0A7W8X6X6_9HYPH</name>
<keyword evidence="2" id="KW-1185">Reference proteome</keyword>
<dbReference type="InterPro" id="IPR014718">
    <property type="entry name" value="GH-type_carb-bd"/>
</dbReference>
<dbReference type="Pfam" id="PF14486">
    <property type="entry name" value="DUF4432"/>
    <property type="match status" value="2"/>
</dbReference>
<dbReference type="EMBL" id="JACHBK010000002">
    <property type="protein sequence ID" value="MBB5534066.1"/>
    <property type="molecule type" value="Genomic_DNA"/>
</dbReference>